<evidence type="ECO:0000313" key="1">
    <source>
        <dbReference type="EMBL" id="MBY6139430.1"/>
    </source>
</evidence>
<dbReference type="SUPFAM" id="SSF52743">
    <property type="entry name" value="Subtilisin-like"/>
    <property type="match status" value="1"/>
</dbReference>
<name>A0ABS7NE43_9RHOB</name>
<gene>
    <name evidence="1" type="ORF">KUV26_08305</name>
</gene>
<dbReference type="RefSeq" id="WP_222508017.1">
    <property type="nucleotide sequence ID" value="NZ_JAHVJA010000003.1"/>
</dbReference>
<comment type="caution">
    <text evidence="1">The sequence shown here is derived from an EMBL/GenBank/DDBJ whole genome shotgun (WGS) entry which is preliminary data.</text>
</comment>
<accession>A0ABS7NE43</accession>
<sequence length="218" mass="21255">MTPAPLIALIDGPLAADTPGLAGRAEICDVHPRAAGSPAALHASCMAAAIRANAPDAQILGISIFPGRLSTTPATAAKALHRAAETEAAIVHCSFGHAGASPLLAAAAAAVLRSGKLLVASAPARGTPVCPAGCDGVFSVQGDARCGAGQWSLLNLPAARFGACPGGPGSPVRGASLAAAHFTGLLARANAEGGVGEMLQTPSFTGRERIGTGGPHAA</sequence>
<evidence type="ECO:0008006" key="3">
    <source>
        <dbReference type="Google" id="ProtNLM"/>
    </source>
</evidence>
<reference evidence="1 2" key="1">
    <citation type="submission" date="2021-06" db="EMBL/GenBank/DDBJ databases">
        <title>50 bacteria genomes isolated from Dapeng, Shenzhen, China.</title>
        <authorList>
            <person name="Zheng W."/>
            <person name="Yu S."/>
            <person name="Huang Y."/>
        </authorList>
    </citation>
    <scope>NUCLEOTIDE SEQUENCE [LARGE SCALE GENOMIC DNA]</scope>
    <source>
        <strain evidence="1 2">DP1N14-2</strain>
    </source>
</reference>
<dbReference type="Proteomes" id="UP000766629">
    <property type="component" value="Unassembled WGS sequence"/>
</dbReference>
<protein>
    <recommendedName>
        <fullName evidence="3">Peptidase S8/S53 domain-containing protein</fullName>
    </recommendedName>
</protein>
<dbReference type="EMBL" id="JAHVJA010000003">
    <property type="protein sequence ID" value="MBY6139430.1"/>
    <property type="molecule type" value="Genomic_DNA"/>
</dbReference>
<proteinExistence type="predicted"/>
<organism evidence="1 2">
    <name type="scientific">Leisingera daeponensis</name>
    <dbReference type="NCBI Taxonomy" id="405746"/>
    <lineage>
        <taxon>Bacteria</taxon>
        <taxon>Pseudomonadati</taxon>
        <taxon>Pseudomonadota</taxon>
        <taxon>Alphaproteobacteria</taxon>
        <taxon>Rhodobacterales</taxon>
        <taxon>Roseobacteraceae</taxon>
        <taxon>Leisingera</taxon>
    </lineage>
</organism>
<evidence type="ECO:0000313" key="2">
    <source>
        <dbReference type="Proteomes" id="UP000766629"/>
    </source>
</evidence>
<dbReference type="Gene3D" id="3.40.50.200">
    <property type="entry name" value="Peptidase S8/S53 domain"/>
    <property type="match status" value="1"/>
</dbReference>
<dbReference type="InterPro" id="IPR036852">
    <property type="entry name" value="Peptidase_S8/S53_dom_sf"/>
</dbReference>
<keyword evidence="2" id="KW-1185">Reference proteome</keyword>